<dbReference type="InterPro" id="IPR028307">
    <property type="entry name" value="Lin-54_fam"/>
</dbReference>
<name>A0ABR0YJ65_HUSHU</name>
<keyword evidence="6" id="KW-1185">Reference proteome</keyword>
<comment type="subcellular location">
    <subcellularLocation>
        <location evidence="1">Nucleus</location>
    </subcellularLocation>
</comment>
<accession>A0ABR0YJ65</accession>
<proteinExistence type="inferred from homology"/>
<comment type="similarity">
    <text evidence="2">Belongs to the lin-54 family.</text>
</comment>
<dbReference type="Proteomes" id="UP001369086">
    <property type="component" value="Unassembled WGS sequence"/>
</dbReference>
<comment type="caution">
    <text evidence="5">The sequence shown here is derived from an EMBL/GenBank/DDBJ whole genome shotgun (WGS) entry which is preliminary data.</text>
</comment>
<dbReference type="SMART" id="SM01114">
    <property type="entry name" value="CXC"/>
    <property type="match status" value="2"/>
</dbReference>
<dbReference type="InterPro" id="IPR005172">
    <property type="entry name" value="CRC"/>
</dbReference>
<dbReference type="PANTHER" id="PTHR12446">
    <property type="entry name" value="TESMIN/TSO1-RELATED"/>
    <property type="match status" value="1"/>
</dbReference>
<dbReference type="PANTHER" id="PTHR12446:SF22">
    <property type="entry name" value="TESMIN"/>
    <property type="match status" value="1"/>
</dbReference>
<evidence type="ECO:0000256" key="1">
    <source>
        <dbReference type="ARBA" id="ARBA00004123"/>
    </source>
</evidence>
<dbReference type="InterPro" id="IPR033467">
    <property type="entry name" value="Tesmin/TSO1-like_CXC"/>
</dbReference>
<evidence type="ECO:0000259" key="4">
    <source>
        <dbReference type="PROSITE" id="PS51634"/>
    </source>
</evidence>
<evidence type="ECO:0000313" key="6">
    <source>
        <dbReference type="Proteomes" id="UP001369086"/>
    </source>
</evidence>
<evidence type="ECO:0000256" key="2">
    <source>
        <dbReference type="ARBA" id="ARBA00007267"/>
    </source>
</evidence>
<evidence type="ECO:0000313" key="5">
    <source>
        <dbReference type="EMBL" id="KAK6472659.1"/>
    </source>
</evidence>
<dbReference type="PROSITE" id="PS51634">
    <property type="entry name" value="CRC"/>
    <property type="match status" value="1"/>
</dbReference>
<dbReference type="Pfam" id="PF03638">
    <property type="entry name" value="TCR"/>
    <property type="match status" value="2"/>
</dbReference>
<feature type="domain" description="CRC" evidence="4">
    <location>
        <begin position="210"/>
        <end position="323"/>
    </location>
</feature>
<dbReference type="EMBL" id="JAHFZB010000029">
    <property type="protein sequence ID" value="KAK6472659.1"/>
    <property type="molecule type" value="Genomic_DNA"/>
</dbReference>
<organism evidence="5 6">
    <name type="scientific">Huso huso</name>
    <name type="common">Beluga</name>
    <name type="synonym">Acipenser huso</name>
    <dbReference type="NCBI Taxonomy" id="61971"/>
    <lineage>
        <taxon>Eukaryota</taxon>
        <taxon>Metazoa</taxon>
        <taxon>Chordata</taxon>
        <taxon>Craniata</taxon>
        <taxon>Vertebrata</taxon>
        <taxon>Euteleostomi</taxon>
        <taxon>Actinopterygii</taxon>
        <taxon>Chondrostei</taxon>
        <taxon>Acipenseriformes</taxon>
        <taxon>Acipenseridae</taxon>
        <taxon>Huso</taxon>
    </lineage>
</organism>
<evidence type="ECO:0000256" key="3">
    <source>
        <dbReference type="ARBA" id="ARBA00023242"/>
    </source>
</evidence>
<sequence length="418" mass="46050">MMSAEVKEAVASITTDITEDTFIQDSQIHENVFPSQELSNEQRSQTRIDSSQLNHQLEQCSQNHSLTDGMENSAAMSGQDITHPMASTSIGSIPATATQAACMTIPQRQSSDLSLLRMVPPLPQQYMSPASLPMIRPNPSYLPPGCLISPASINSNFGYNILPAHYFSQFHQKPCPLFPDNSSFTTESCSNGQSEMPFFGFAGTVWDSKSKKPCNCTKSQCLKLYCDCFANGDICSNCNCINCCNNVEHETDRFKAIKTCLDRNPEAFRPKIGNGKLGEIKGRHNKGCNCKRSGCLKNYCECYEAKIMCSSTCKCIGCKNYEGSPERKTVMTMGCYDDDTSSSLLKHNTPKARCKQNRCPLACITFDVIEATCACLLAQAEEAEKEGYSVYQAEQMILEEFGQCLTQIVQSTLKSGGL</sequence>
<protein>
    <submittedName>
        <fullName evidence="5">Tesmin</fullName>
    </submittedName>
</protein>
<gene>
    <name evidence="5" type="ORF">HHUSO_G28447</name>
</gene>
<keyword evidence="3" id="KW-0539">Nucleus</keyword>
<reference evidence="5 6" key="1">
    <citation type="submission" date="2021-05" db="EMBL/GenBank/DDBJ databases">
        <authorList>
            <person name="Zahm M."/>
            <person name="Klopp C."/>
            <person name="Cabau C."/>
            <person name="Kuhl H."/>
            <person name="Suciu R."/>
            <person name="Ciorpac M."/>
            <person name="Holostenco D."/>
            <person name="Gessner J."/>
            <person name="Wuertz S."/>
            <person name="Hohne C."/>
            <person name="Stock M."/>
            <person name="Gislard M."/>
            <person name="Lluch J."/>
            <person name="Milhes M."/>
            <person name="Lampietro C."/>
            <person name="Lopez Roques C."/>
            <person name="Donnadieu C."/>
            <person name="Du K."/>
            <person name="Schartl M."/>
            <person name="Guiguen Y."/>
        </authorList>
    </citation>
    <scope>NUCLEOTIDE SEQUENCE [LARGE SCALE GENOMIC DNA]</scope>
    <source>
        <strain evidence="5">Hh-F2</strain>
        <tissue evidence="5">Blood</tissue>
    </source>
</reference>